<dbReference type="EMBL" id="JAME01000055">
    <property type="protein sequence ID" value="ETX26793.1"/>
    <property type="molecule type" value="Genomic_DNA"/>
</dbReference>
<keyword evidence="2" id="KW-1185">Reference proteome</keyword>
<evidence type="ECO:0000313" key="2">
    <source>
        <dbReference type="Proteomes" id="UP000023430"/>
    </source>
</evidence>
<accession>X7F218</accession>
<dbReference type="Pfam" id="PF11964">
    <property type="entry name" value="SpoIIAA-like"/>
    <property type="match status" value="1"/>
</dbReference>
<comment type="caution">
    <text evidence="1">The sequence shown here is derived from an EMBL/GenBank/DDBJ whole genome shotgun (WGS) entry which is preliminary data.</text>
</comment>
<dbReference type="InterPro" id="IPR038396">
    <property type="entry name" value="SpoIIAA-like_sf"/>
</dbReference>
<reference evidence="1 2" key="1">
    <citation type="submission" date="2014-01" db="EMBL/GenBank/DDBJ databases">
        <title>Roseivivax isoporae LMG 25204 Genome Sequencing.</title>
        <authorList>
            <person name="Lai Q."/>
            <person name="Li G."/>
            <person name="Shao Z."/>
        </authorList>
    </citation>
    <scope>NUCLEOTIDE SEQUENCE [LARGE SCALE GENOMIC DNA]</scope>
    <source>
        <strain evidence="1 2">LMG 25204</strain>
    </source>
</reference>
<dbReference type="SUPFAM" id="SSF52091">
    <property type="entry name" value="SpoIIaa-like"/>
    <property type="match status" value="1"/>
</dbReference>
<dbReference type="InterPro" id="IPR021866">
    <property type="entry name" value="SpoIIAA-like"/>
</dbReference>
<protein>
    <recommendedName>
        <fullName evidence="3">Universal stress protein UspA</fullName>
    </recommendedName>
</protein>
<dbReference type="AlphaFoldDB" id="X7F218"/>
<sequence>MFTETLKDHEDVIGIDSDGKLTEGDLRRMHELLHERLASADCSGLVVDLTGFDGYQGLSALREDLKMDTAHRNDFSRIAVIGDRKWMEWGTSLAGALTRAEMQWFDNGEAEAAKAWARQM</sequence>
<dbReference type="eggNOG" id="ENOG502ZD97">
    <property type="taxonomic scope" value="Bacteria"/>
</dbReference>
<evidence type="ECO:0008006" key="3">
    <source>
        <dbReference type="Google" id="ProtNLM"/>
    </source>
</evidence>
<dbReference type="STRING" id="1449351.RISW2_19200"/>
<dbReference type="RefSeq" id="WP_043774833.1">
    <property type="nucleotide sequence ID" value="NZ_JAME01000055.1"/>
</dbReference>
<name>X7F218_9RHOB</name>
<organism evidence="1 2">
    <name type="scientific">Roseivivax isoporae LMG 25204</name>
    <dbReference type="NCBI Taxonomy" id="1449351"/>
    <lineage>
        <taxon>Bacteria</taxon>
        <taxon>Pseudomonadati</taxon>
        <taxon>Pseudomonadota</taxon>
        <taxon>Alphaproteobacteria</taxon>
        <taxon>Rhodobacterales</taxon>
        <taxon>Roseobacteraceae</taxon>
        <taxon>Roseivivax</taxon>
    </lineage>
</organism>
<gene>
    <name evidence="1" type="ORF">RISW2_19200</name>
</gene>
<dbReference type="Proteomes" id="UP000023430">
    <property type="component" value="Unassembled WGS sequence"/>
</dbReference>
<dbReference type="OrthoDB" id="555504at2"/>
<dbReference type="InterPro" id="IPR036513">
    <property type="entry name" value="STAS_dom_sf"/>
</dbReference>
<evidence type="ECO:0000313" key="1">
    <source>
        <dbReference type="EMBL" id="ETX26793.1"/>
    </source>
</evidence>
<dbReference type="Gene3D" id="3.40.50.10600">
    <property type="entry name" value="SpoIIaa-like domains"/>
    <property type="match status" value="1"/>
</dbReference>
<proteinExistence type="predicted"/>